<keyword evidence="3" id="KW-1185">Reference proteome</keyword>
<comment type="caution">
    <text evidence="2">The sequence shown here is derived from an EMBL/GenBank/DDBJ whole genome shotgun (WGS) entry which is preliminary data.</text>
</comment>
<reference evidence="2" key="1">
    <citation type="journal article" date="2021" name="Evol. Appl.">
        <title>The genome of the Pyrenean desman and the effects of bottlenecks and inbreeding on the genomic landscape of an endangered species.</title>
        <authorList>
            <person name="Escoda L."/>
            <person name="Castresana J."/>
        </authorList>
    </citation>
    <scope>NUCLEOTIDE SEQUENCE</scope>
    <source>
        <strain evidence="2">IBE-C5619</strain>
    </source>
</reference>
<name>A0A8J5ZQR9_GALPY</name>
<accession>A0A8J5ZQR9</accession>
<dbReference type="Proteomes" id="UP000700334">
    <property type="component" value="Unassembled WGS sequence"/>
</dbReference>
<dbReference type="OrthoDB" id="275583at2759"/>
<keyword evidence="1" id="KW-0812">Transmembrane</keyword>
<dbReference type="AlphaFoldDB" id="A0A8J5ZQR9"/>
<sequence length="129" mass="14962">ILMIWEVQRSSVPLFGMDIGGVLVKCSYFIFIDITESKNKKLRVSGRWKPKTKEPNTIWPKREHALYQISDTGPAFFYLNRKREKLNTTHGAMCYRSFEEALEMASKGDNPQANKLVHTFGNYERLACQ</sequence>
<evidence type="ECO:0000313" key="2">
    <source>
        <dbReference type="EMBL" id="KAG8505678.1"/>
    </source>
</evidence>
<feature type="non-terminal residue" evidence="2">
    <location>
        <position position="129"/>
    </location>
</feature>
<protein>
    <submittedName>
        <fullName evidence="2">Uncharacterized protein</fullName>
    </submittedName>
</protein>
<keyword evidence="1" id="KW-0472">Membrane</keyword>
<keyword evidence="1" id="KW-1133">Transmembrane helix</keyword>
<evidence type="ECO:0000313" key="3">
    <source>
        <dbReference type="Proteomes" id="UP000700334"/>
    </source>
</evidence>
<evidence type="ECO:0000256" key="1">
    <source>
        <dbReference type="SAM" id="Phobius"/>
    </source>
</evidence>
<organism evidence="2 3">
    <name type="scientific">Galemys pyrenaicus</name>
    <name type="common">Iberian desman</name>
    <name type="synonym">Pyrenean desman</name>
    <dbReference type="NCBI Taxonomy" id="202257"/>
    <lineage>
        <taxon>Eukaryota</taxon>
        <taxon>Metazoa</taxon>
        <taxon>Chordata</taxon>
        <taxon>Craniata</taxon>
        <taxon>Vertebrata</taxon>
        <taxon>Euteleostomi</taxon>
        <taxon>Mammalia</taxon>
        <taxon>Eutheria</taxon>
        <taxon>Laurasiatheria</taxon>
        <taxon>Eulipotyphla</taxon>
        <taxon>Talpidae</taxon>
        <taxon>Galemys</taxon>
    </lineage>
</organism>
<dbReference type="EMBL" id="JAGFMF010012245">
    <property type="protein sequence ID" value="KAG8505678.1"/>
    <property type="molecule type" value="Genomic_DNA"/>
</dbReference>
<proteinExistence type="predicted"/>
<feature type="non-terminal residue" evidence="2">
    <location>
        <position position="1"/>
    </location>
</feature>
<feature type="transmembrane region" description="Helical" evidence="1">
    <location>
        <begin position="12"/>
        <end position="31"/>
    </location>
</feature>
<gene>
    <name evidence="2" type="ORF">J0S82_018076</name>
</gene>